<reference evidence="2" key="1">
    <citation type="submission" date="2021-03" db="EMBL/GenBank/DDBJ databases">
        <title>Evolutionary innovations through gain and loss of genes in the ectomycorrhizal Boletales.</title>
        <authorList>
            <person name="Wu G."/>
            <person name="Miyauchi S."/>
            <person name="Morin E."/>
            <person name="Yang Z.-L."/>
            <person name="Xu J."/>
            <person name="Martin F.M."/>
        </authorList>
    </citation>
    <scope>NUCLEOTIDE SEQUENCE</scope>
    <source>
        <strain evidence="2">BR01</strain>
    </source>
</reference>
<protein>
    <recommendedName>
        <fullName evidence="1">Fungal-type protein kinase domain-containing protein</fullName>
    </recommendedName>
</protein>
<comment type="caution">
    <text evidence="2">The sequence shown here is derived from an EMBL/GenBank/DDBJ whole genome shotgun (WGS) entry which is preliminary data.</text>
</comment>
<proteinExistence type="predicted"/>
<evidence type="ECO:0000313" key="2">
    <source>
        <dbReference type="EMBL" id="KAG6370760.1"/>
    </source>
</evidence>
<dbReference type="OrthoDB" id="2658189at2759"/>
<dbReference type="Proteomes" id="UP000683000">
    <property type="component" value="Unassembled WGS sequence"/>
</dbReference>
<feature type="domain" description="Fungal-type protein kinase" evidence="1">
    <location>
        <begin position="122"/>
        <end position="192"/>
    </location>
</feature>
<dbReference type="Pfam" id="PF17667">
    <property type="entry name" value="Pkinase_fungal"/>
    <property type="match status" value="1"/>
</dbReference>
<name>A0A8I3A5R8_9AGAM</name>
<keyword evidence="3" id="KW-1185">Reference proteome</keyword>
<organism evidence="2 3">
    <name type="scientific">Boletus reticuloceps</name>
    <dbReference type="NCBI Taxonomy" id="495285"/>
    <lineage>
        <taxon>Eukaryota</taxon>
        <taxon>Fungi</taxon>
        <taxon>Dikarya</taxon>
        <taxon>Basidiomycota</taxon>
        <taxon>Agaricomycotina</taxon>
        <taxon>Agaricomycetes</taxon>
        <taxon>Agaricomycetidae</taxon>
        <taxon>Boletales</taxon>
        <taxon>Boletineae</taxon>
        <taxon>Boletaceae</taxon>
        <taxon>Boletoideae</taxon>
        <taxon>Boletus</taxon>
    </lineage>
</organism>
<dbReference type="InterPro" id="IPR040976">
    <property type="entry name" value="Pkinase_fungal"/>
</dbReference>
<gene>
    <name evidence="2" type="ORF">JVT61DRAFT_10962</name>
</gene>
<dbReference type="EMBL" id="JAGFBS010000044">
    <property type="protein sequence ID" value="KAG6370760.1"/>
    <property type="molecule type" value="Genomic_DNA"/>
</dbReference>
<accession>A0A8I3A5R8</accession>
<evidence type="ECO:0000313" key="3">
    <source>
        <dbReference type="Proteomes" id="UP000683000"/>
    </source>
</evidence>
<evidence type="ECO:0000259" key="1">
    <source>
        <dbReference type="Pfam" id="PF17667"/>
    </source>
</evidence>
<sequence>MPSGPVTNWNYDHRSFFPDVSLPSRFIQSPEDPKQAVRRIFEESKSDKLYVNGHWVMSSKPISTEVDIAQFFNSVLRVASGTEGAVMYPWRSHHTIETEDKRKPDIVLTLPVYETVPDLPSSAILAYCEIKTSDQKHALTHAQRQVAEMAGLVTSAMLGRRFCVGMSLCGKDLSLGIFVRGCSIFTRPFNIDE</sequence>
<dbReference type="AlphaFoldDB" id="A0A8I3A5R8"/>